<feature type="region of interest" description="Disordered" evidence="5">
    <location>
        <begin position="323"/>
        <end position="455"/>
    </location>
</feature>
<keyword evidence="1 3" id="KW-0547">Nucleotide-binding</keyword>
<dbReference type="GO" id="GO:0005875">
    <property type="term" value="C:microtubule associated complex"/>
    <property type="evidence" value="ECO:0007669"/>
    <property type="project" value="TreeGrafter"/>
</dbReference>
<dbReference type="GO" id="GO:0005524">
    <property type="term" value="F:ATP binding"/>
    <property type="evidence" value="ECO:0007669"/>
    <property type="project" value="UniProtKB-UniRule"/>
</dbReference>
<name>L8WYX0_THACA</name>
<dbReference type="SUPFAM" id="SSF52540">
    <property type="entry name" value="P-loop containing nucleoside triphosphate hydrolases"/>
    <property type="match status" value="1"/>
</dbReference>
<feature type="compositionally biased region" description="Low complexity" evidence="5">
    <location>
        <begin position="432"/>
        <end position="450"/>
    </location>
</feature>
<evidence type="ECO:0000259" key="6">
    <source>
        <dbReference type="PROSITE" id="PS50067"/>
    </source>
</evidence>
<dbReference type="InterPro" id="IPR036961">
    <property type="entry name" value="Kinesin_motor_dom_sf"/>
</dbReference>
<dbReference type="CDD" id="cd00106">
    <property type="entry name" value="KISc"/>
    <property type="match status" value="1"/>
</dbReference>
<dbReference type="HOGENOM" id="CLU_001485_27_0_1"/>
<dbReference type="InterPro" id="IPR027640">
    <property type="entry name" value="Kinesin-like_fam"/>
</dbReference>
<feature type="compositionally biased region" description="Acidic residues" evidence="5">
    <location>
        <begin position="756"/>
        <end position="768"/>
    </location>
</feature>
<dbReference type="PANTHER" id="PTHR47969:SF9">
    <property type="entry name" value="KINESIN-LIKE PROTEIN"/>
    <property type="match status" value="1"/>
</dbReference>
<feature type="compositionally biased region" description="Pro residues" evidence="5">
    <location>
        <begin position="334"/>
        <end position="346"/>
    </location>
</feature>
<proteinExistence type="inferred from homology"/>
<feature type="domain" description="Kinesin motor" evidence="6">
    <location>
        <begin position="4"/>
        <end position="324"/>
    </location>
</feature>
<dbReference type="InterPro" id="IPR019821">
    <property type="entry name" value="Kinesin_motor_CS"/>
</dbReference>
<dbReference type="STRING" id="983506.L8WYX0"/>
<feature type="compositionally biased region" description="Polar residues" evidence="5">
    <location>
        <begin position="367"/>
        <end position="384"/>
    </location>
</feature>
<evidence type="ECO:0000313" key="7">
    <source>
        <dbReference type="EMBL" id="ELU43180.1"/>
    </source>
</evidence>
<dbReference type="GO" id="GO:0007052">
    <property type="term" value="P:mitotic spindle organization"/>
    <property type="evidence" value="ECO:0007669"/>
    <property type="project" value="TreeGrafter"/>
</dbReference>
<dbReference type="PANTHER" id="PTHR47969">
    <property type="entry name" value="CHROMOSOME-ASSOCIATED KINESIN KIF4A-RELATED"/>
    <property type="match status" value="1"/>
</dbReference>
<keyword evidence="2 3" id="KW-0067">ATP-binding</keyword>
<protein>
    <recommendedName>
        <fullName evidence="4">Kinesin-like protein</fullName>
    </recommendedName>
</protein>
<evidence type="ECO:0000256" key="4">
    <source>
        <dbReference type="RuleBase" id="RU000394"/>
    </source>
</evidence>
<dbReference type="GO" id="GO:0007018">
    <property type="term" value="P:microtubule-based movement"/>
    <property type="evidence" value="ECO:0007669"/>
    <property type="project" value="InterPro"/>
</dbReference>
<keyword evidence="4" id="KW-0493">Microtubule</keyword>
<organism evidence="7 8">
    <name type="scientific">Thanatephorus cucumeris (strain AG1-IA)</name>
    <name type="common">Rice sheath blight fungus</name>
    <name type="synonym">Rhizoctonia solani</name>
    <dbReference type="NCBI Taxonomy" id="983506"/>
    <lineage>
        <taxon>Eukaryota</taxon>
        <taxon>Fungi</taxon>
        <taxon>Dikarya</taxon>
        <taxon>Basidiomycota</taxon>
        <taxon>Agaricomycotina</taxon>
        <taxon>Agaricomycetes</taxon>
        <taxon>Cantharellales</taxon>
        <taxon>Ceratobasidiaceae</taxon>
        <taxon>Rhizoctonia</taxon>
        <taxon>Rhizoctonia solani AG-1</taxon>
    </lineage>
</organism>
<dbReference type="Gene3D" id="3.40.850.10">
    <property type="entry name" value="Kinesin motor domain"/>
    <property type="match status" value="1"/>
</dbReference>
<evidence type="ECO:0000256" key="1">
    <source>
        <dbReference type="ARBA" id="ARBA00022741"/>
    </source>
</evidence>
<dbReference type="OrthoDB" id="3176171at2759"/>
<comment type="similarity">
    <text evidence="3 4">Belongs to the TRAFAC class myosin-kinesin ATPase superfamily. Kinesin family.</text>
</comment>
<dbReference type="PROSITE" id="PS50067">
    <property type="entry name" value="KINESIN_MOTOR_2"/>
    <property type="match status" value="1"/>
</dbReference>
<accession>L8WYX0</accession>
<dbReference type="AlphaFoldDB" id="L8WYX0"/>
<comment type="caution">
    <text evidence="7">The sequence shown here is derived from an EMBL/GenBank/DDBJ whole genome shotgun (WGS) entry which is preliminary data.</text>
</comment>
<reference evidence="7 8" key="1">
    <citation type="journal article" date="2013" name="Nat. Commun.">
        <title>The evolution and pathogenic mechanisms of the rice sheath blight pathogen.</title>
        <authorList>
            <person name="Zheng A."/>
            <person name="Lin R."/>
            <person name="Xu L."/>
            <person name="Qin P."/>
            <person name="Tang C."/>
            <person name="Ai P."/>
            <person name="Zhang D."/>
            <person name="Liu Y."/>
            <person name="Sun Z."/>
            <person name="Feng H."/>
            <person name="Wang Y."/>
            <person name="Chen Y."/>
            <person name="Liang X."/>
            <person name="Fu R."/>
            <person name="Li Q."/>
            <person name="Zhang J."/>
            <person name="Yu X."/>
            <person name="Xie Z."/>
            <person name="Ding L."/>
            <person name="Guan P."/>
            <person name="Tang J."/>
            <person name="Liang Y."/>
            <person name="Wang S."/>
            <person name="Deng Q."/>
            <person name="Li S."/>
            <person name="Zhu J."/>
            <person name="Wang L."/>
            <person name="Liu H."/>
            <person name="Li P."/>
        </authorList>
    </citation>
    <scope>NUCLEOTIDE SEQUENCE [LARGE SCALE GENOMIC DNA]</scope>
    <source>
        <strain evidence="8">AG-1 IA</strain>
    </source>
</reference>
<dbReference type="PROSITE" id="PS00411">
    <property type="entry name" value="KINESIN_MOTOR_1"/>
    <property type="match status" value="1"/>
</dbReference>
<keyword evidence="3 4" id="KW-0505">Motor protein</keyword>
<dbReference type="PRINTS" id="PR00380">
    <property type="entry name" value="KINESINHEAVY"/>
</dbReference>
<dbReference type="GO" id="GO:0005874">
    <property type="term" value="C:microtubule"/>
    <property type="evidence" value="ECO:0007669"/>
    <property type="project" value="UniProtKB-KW"/>
</dbReference>
<dbReference type="SMART" id="SM00129">
    <property type="entry name" value="KISc"/>
    <property type="match status" value="1"/>
</dbReference>
<feature type="compositionally biased region" description="Basic and acidic residues" evidence="5">
    <location>
        <begin position="533"/>
        <end position="590"/>
    </location>
</feature>
<feature type="region of interest" description="Disordered" evidence="5">
    <location>
        <begin position="533"/>
        <end position="602"/>
    </location>
</feature>
<evidence type="ECO:0000256" key="2">
    <source>
        <dbReference type="ARBA" id="ARBA00022840"/>
    </source>
</evidence>
<dbReference type="InterPro" id="IPR027417">
    <property type="entry name" value="P-loop_NTPase"/>
</dbReference>
<evidence type="ECO:0000256" key="5">
    <source>
        <dbReference type="SAM" id="MobiDB-lite"/>
    </source>
</evidence>
<dbReference type="EMBL" id="AFRT01000601">
    <property type="protein sequence ID" value="ELU43180.1"/>
    <property type="molecule type" value="Genomic_DNA"/>
</dbReference>
<dbReference type="GO" id="GO:0003777">
    <property type="term" value="F:microtubule motor activity"/>
    <property type="evidence" value="ECO:0007669"/>
    <property type="project" value="InterPro"/>
</dbReference>
<dbReference type="GO" id="GO:0008017">
    <property type="term" value="F:microtubule binding"/>
    <property type="evidence" value="ECO:0007669"/>
    <property type="project" value="InterPro"/>
</dbReference>
<evidence type="ECO:0000313" key="8">
    <source>
        <dbReference type="Proteomes" id="UP000011668"/>
    </source>
</evidence>
<feature type="compositionally biased region" description="Low complexity" evidence="5">
    <location>
        <begin position="347"/>
        <end position="362"/>
    </location>
</feature>
<dbReference type="Pfam" id="PF00225">
    <property type="entry name" value="Kinesin"/>
    <property type="match status" value="1"/>
</dbReference>
<feature type="region of interest" description="Disordered" evidence="5">
    <location>
        <begin position="754"/>
        <end position="779"/>
    </location>
</feature>
<dbReference type="GO" id="GO:0051231">
    <property type="term" value="P:spindle elongation"/>
    <property type="evidence" value="ECO:0007669"/>
    <property type="project" value="TreeGrafter"/>
</dbReference>
<dbReference type="Proteomes" id="UP000011668">
    <property type="component" value="Unassembled WGS sequence"/>
</dbReference>
<sequence>MSAPVRIACRVRPFINSESQDDSVEVLDSSSLSVVNPVDAGKRFRFNFTSVHGQDATQEQVFESDVRPLLPSVFTGHVSTLTIFAYGVTSSGKTHTMQGSATQPGIIPRVMEALFERKVNMRSNVKFELSYMEIYKDDVFDLMVSTRGTKLPVREDGKGKVFVANLTETPIESTDEFDTHFIAACKGRSVAATNFNRASSRSHAILGIKVSVTENYPGAPTLTGKVNLVDLAGSENNKMTGNDSIRMAESAAINKSLSVLGQVVHALNQRASRIPYRDSKLTRILQDALGGTSISLLICNIAPGAKFKQDTLNTLNFATRTKEIENRPVVNQQAPPPAPAPTPAPVPSLLTSGSRRSLGIGRPRASLATSSSHGSLPISVSTSGIPAPGGHSRRLSMGATGTRHVSAGPTGSAAGVVGTSRIQAPKQGRRASSVGYGSHSRRSSVSSVNNTGGGEVVGFTEEEMEARVSGSHIRPQCIHPDTSLFQIASAVEAALAKREEELREKAREELRLLEEERKRLEEEGKRIDELKRQEEERKQKEEAERQRRAEEEEERKRTEQEERRRQEREILKQQEEEWQRRRAAEAEDSHGGPPSYTSVAGASSHLGNKTVEVEMATPSIRRHANLSLLTPRVDFLDQSREPTDAEIAINMDYTTRKKVAKSLIKRARMYQQQDDLPTALQYYLKAQPYAADNLKLQHRIDKIREAIETGRAFVPSPPPEGTSQYNCDSLAFRTVQTPSRKRGRMSALHEMTNSAVEDEDTEMPDVDEMGIKRRRSLEC</sequence>
<gene>
    <name evidence="7" type="ORF">AG1IA_02772</name>
</gene>
<keyword evidence="8" id="KW-1185">Reference proteome</keyword>
<dbReference type="OMA" id="NTANWRS"/>
<dbReference type="InterPro" id="IPR001752">
    <property type="entry name" value="Kinesin_motor_dom"/>
</dbReference>
<evidence type="ECO:0000256" key="3">
    <source>
        <dbReference type="PROSITE-ProRule" id="PRU00283"/>
    </source>
</evidence>
<feature type="binding site" evidence="3">
    <location>
        <begin position="87"/>
        <end position="94"/>
    </location>
    <ligand>
        <name>ATP</name>
        <dbReference type="ChEBI" id="CHEBI:30616"/>
    </ligand>
</feature>